<gene>
    <name evidence="2" type="ORF">T10_12034</name>
</gene>
<comment type="caution">
    <text evidence="2">The sequence shown here is derived from an EMBL/GenBank/DDBJ whole genome shotgun (WGS) entry which is preliminary data.</text>
</comment>
<dbReference type="AlphaFoldDB" id="A0A0V1MEF9"/>
<dbReference type="EMBL" id="JYDO01000118">
    <property type="protein sequence ID" value="KRZ70199.1"/>
    <property type="molecule type" value="Genomic_DNA"/>
</dbReference>
<evidence type="ECO:0000313" key="3">
    <source>
        <dbReference type="Proteomes" id="UP000054843"/>
    </source>
</evidence>
<protein>
    <submittedName>
        <fullName evidence="2">Uncharacterized protein</fullName>
    </submittedName>
</protein>
<sequence>MIESPLRYVIQETLLCLNENQKFQKSEIAHIDHQQHTCMDLEKIDEQSGGCQFYSCDSTNYHILQNEQQSPLASLAYTATVADAKRLPRDRTLIHQNRPRSKMMESSQPAFSINQT</sequence>
<feature type="region of interest" description="Disordered" evidence="1">
    <location>
        <begin position="92"/>
        <end position="116"/>
    </location>
</feature>
<dbReference type="Proteomes" id="UP000054843">
    <property type="component" value="Unassembled WGS sequence"/>
</dbReference>
<accession>A0A0V1MEF9</accession>
<evidence type="ECO:0000313" key="2">
    <source>
        <dbReference type="EMBL" id="KRZ70199.1"/>
    </source>
</evidence>
<evidence type="ECO:0000256" key="1">
    <source>
        <dbReference type="SAM" id="MobiDB-lite"/>
    </source>
</evidence>
<name>A0A0V1MEF9_9BILA</name>
<keyword evidence="3" id="KW-1185">Reference proteome</keyword>
<reference evidence="2 3" key="1">
    <citation type="submission" date="2015-01" db="EMBL/GenBank/DDBJ databases">
        <title>Evolution of Trichinella species and genotypes.</title>
        <authorList>
            <person name="Korhonen P.K."/>
            <person name="Edoardo P."/>
            <person name="Giuseppe L.R."/>
            <person name="Gasser R.B."/>
        </authorList>
    </citation>
    <scope>NUCLEOTIDE SEQUENCE [LARGE SCALE GENOMIC DNA]</scope>
    <source>
        <strain evidence="2">ISS1980</strain>
    </source>
</reference>
<organism evidence="2 3">
    <name type="scientific">Trichinella papuae</name>
    <dbReference type="NCBI Taxonomy" id="268474"/>
    <lineage>
        <taxon>Eukaryota</taxon>
        <taxon>Metazoa</taxon>
        <taxon>Ecdysozoa</taxon>
        <taxon>Nematoda</taxon>
        <taxon>Enoplea</taxon>
        <taxon>Dorylaimia</taxon>
        <taxon>Trichinellida</taxon>
        <taxon>Trichinellidae</taxon>
        <taxon>Trichinella</taxon>
    </lineage>
</organism>
<feature type="compositionally biased region" description="Polar residues" evidence="1">
    <location>
        <begin position="104"/>
        <end position="116"/>
    </location>
</feature>
<proteinExistence type="predicted"/>